<keyword evidence="4" id="KW-0418">Kinase</keyword>
<dbReference type="Pfam" id="PF02518">
    <property type="entry name" value="HATPase_c"/>
    <property type="match status" value="1"/>
</dbReference>
<dbReference type="PANTHER" id="PTHR34220">
    <property type="entry name" value="SENSOR HISTIDINE KINASE YPDA"/>
    <property type="match status" value="1"/>
</dbReference>
<dbReference type="GO" id="GO:0016301">
    <property type="term" value="F:kinase activity"/>
    <property type="evidence" value="ECO:0007669"/>
    <property type="project" value="UniProtKB-KW"/>
</dbReference>
<gene>
    <name evidence="4" type="ORF">INQ42_01405</name>
</gene>
<evidence type="ECO:0000313" key="4">
    <source>
        <dbReference type="EMBL" id="QOW22300.1"/>
    </source>
</evidence>
<feature type="region of interest" description="Disordered" evidence="1">
    <location>
        <begin position="25"/>
        <end position="117"/>
    </location>
</feature>
<evidence type="ECO:0000259" key="3">
    <source>
        <dbReference type="SMART" id="SM00387"/>
    </source>
</evidence>
<evidence type="ECO:0000256" key="1">
    <source>
        <dbReference type="SAM" id="MobiDB-lite"/>
    </source>
</evidence>
<feature type="transmembrane region" description="Helical" evidence="2">
    <location>
        <begin position="207"/>
        <end position="228"/>
    </location>
</feature>
<dbReference type="Proteomes" id="UP000593932">
    <property type="component" value="Chromosome"/>
</dbReference>
<feature type="domain" description="Histidine kinase/HSP90-like ATPase" evidence="3">
    <location>
        <begin position="484"/>
        <end position="580"/>
    </location>
</feature>
<keyword evidence="5" id="KW-1185">Reference proteome</keyword>
<keyword evidence="2" id="KW-1133">Transmembrane helix</keyword>
<keyword evidence="2" id="KW-0812">Transmembrane</keyword>
<dbReference type="PANTHER" id="PTHR34220:SF9">
    <property type="entry name" value="SIGNAL TRANSDUCTION HISTIDINE KINASE INTERNAL REGION DOMAIN-CONTAINING PROTEIN"/>
    <property type="match status" value="1"/>
</dbReference>
<name>A0A7S6UL60_9GAMM</name>
<protein>
    <submittedName>
        <fullName evidence="4">Histidine kinase</fullName>
    </submittedName>
</protein>
<sequence length="587" mass="64451">MLEPLRARCHHVCCTRRIRRRDLDDRDQHHGDGRKRYPQGLDLPDQQPAAAPGAGLGPRRPRGVFVQGQGSGRAVPELPRAHHHAQVRPARDRQAARGRGPAALHRGQQGDHGGRALRGRTCAANAGAAGRFIRLSRGSVATISAWSQRHSAAPAGSLCSTEIPSRRNLFVIKGLFFVIRIALAWLLAILLFAGLWSELPLIGRLEWPITVAGMIVMALVVIGALSHVGRVRLIADRIDRTTLGNRHRRQVEIPFEAGEAFDLVDAAIRELPRIVEVESARDSLQIRATAGRPEAYLDRPLGRWNPMLWFGAPRNQILATVTPGGDTGSLTLICEPETLAWSDWFLFDDATNFENAEAITRAITRRVAERRRNERADAAQTATEKELTVAKLSLLHAQVEPHFLYNTLASAQLLTRSDPARADEMLGHLIQYLRHSLPRTQNELSTLGEELERALAYLEILKIRMGPRLSVQVDLPENLRATALPPMMLQTLVENAIKHGLEPRTGGGTVWIRARRSDGVVAVTVADDGEGFNSRTSGTGIGLKNVRERLRLVYGSDAALAVVANFPAGVAATITVPATIVQEARHD</sequence>
<dbReference type="InterPro" id="IPR036890">
    <property type="entry name" value="HATPase_C_sf"/>
</dbReference>
<keyword evidence="4" id="KW-0808">Transferase</keyword>
<dbReference type="InterPro" id="IPR050640">
    <property type="entry name" value="Bact_2-comp_sensor_kinase"/>
</dbReference>
<feature type="transmembrane region" description="Helical" evidence="2">
    <location>
        <begin position="175"/>
        <end position="195"/>
    </location>
</feature>
<dbReference type="EMBL" id="CP063657">
    <property type="protein sequence ID" value="QOW22300.1"/>
    <property type="molecule type" value="Genomic_DNA"/>
</dbReference>
<proteinExistence type="predicted"/>
<reference evidence="4 5" key="1">
    <citation type="submission" date="2020-10" db="EMBL/GenBank/DDBJ databases">
        <title>complete genome sequencing of Lysobacter sp. H23M41.</title>
        <authorList>
            <person name="Bae J.-W."/>
            <person name="Lee S.-Y."/>
        </authorList>
    </citation>
    <scope>NUCLEOTIDE SEQUENCE [LARGE SCALE GENOMIC DNA]</scope>
    <source>
        <strain evidence="4 5">H23M41</strain>
    </source>
</reference>
<accession>A0A7S6UL60</accession>
<dbReference type="InterPro" id="IPR010559">
    <property type="entry name" value="Sig_transdc_His_kin_internal"/>
</dbReference>
<evidence type="ECO:0000313" key="5">
    <source>
        <dbReference type="Proteomes" id="UP000593932"/>
    </source>
</evidence>
<evidence type="ECO:0000256" key="2">
    <source>
        <dbReference type="SAM" id="Phobius"/>
    </source>
</evidence>
<keyword evidence="2" id="KW-0472">Membrane</keyword>
<dbReference type="InterPro" id="IPR003594">
    <property type="entry name" value="HATPase_dom"/>
</dbReference>
<dbReference type="SMART" id="SM00387">
    <property type="entry name" value="HATPase_c"/>
    <property type="match status" value="1"/>
</dbReference>
<dbReference type="Pfam" id="PF06580">
    <property type="entry name" value="His_kinase"/>
    <property type="match status" value="1"/>
</dbReference>
<organism evidence="4 5">
    <name type="scientific">Novilysobacter avium</name>
    <dbReference type="NCBI Taxonomy" id="2781023"/>
    <lineage>
        <taxon>Bacteria</taxon>
        <taxon>Pseudomonadati</taxon>
        <taxon>Pseudomonadota</taxon>
        <taxon>Gammaproteobacteria</taxon>
        <taxon>Lysobacterales</taxon>
        <taxon>Lysobacteraceae</taxon>
        <taxon>Novilysobacter</taxon>
    </lineage>
</organism>
<feature type="compositionally biased region" description="Basic and acidic residues" evidence="1">
    <location>
        <begin position="25"/>
        <end position="35"/>
    </location>
</feature>
<dbReference type="SUPFAM" id="SSF55874">
    <property type="entry name" value="ATPase domain of HSP90 chaperone/DNA topoisomerase II/histidine kinase"/>
    <property type="match status" value="1"/>
</dbReference>
<dbReference type="Gene3D" id="3.30.565.10">
    <property type="entry name" value="Histidine kinase-like ATPase, C-terminal domain"/>
    <property type="match status" value="1"/>
</dbReference>